<dbReference type="PANTHER" id="PTHR22854:SF2">
    <property type="entry name" value="INDOLE-3-GLYCEROL-PHOSPHATE SYNTHASE"/>
    <property type="match status" value="1"/>
</dbReference>
<evidence type="ECO:0000256" key="4">
    <source>
        <dbReference type="ARBA" id="ARBA00022605"/>
    </source>
</evidence>
<keyword evidence="5" id="KW-0210">Decarboxylase</keyword>
<dbReference type="InterPro" id="IPR013798">
    <property type="entry name" value="Indole-3-glycerol_P_synth_dom"/>
</dbReference>
<feature type="region of interest" description="Disordered" evidence="9">
    <location>
        <begin position="65"/>
        <end position="85"/>
    </location>
</feature>
<dbReference type="GO" id="GO:0004425">
    <property type="term" value="F:indole-3-glycerol-phosphate synthase activity"/>
    <property type="evidence" value="ECO:0007669"/>
    <property type="project" value="UniProtKB-EC"/>
</dbReference>
<keyword evidence="7" id="KW-0057">Aromatic amino acid biosynthesis</keyword>
<evidence type="ECO:0000256" key="1">
    <source>
        <dbReference type="ARBA" id="ARBA00001633"/>
    </source>
</evidence>
<protein>
    <recommendedName>
        <fullName evidence="3">indole-3-glycerol-phosphate synthase</fullName>
        <ecNumber evidence="3">4.1.1.48</ecNumber>
    </recommendedName>
</protein>
<evidence type="ECO:0000256" key="6">
    <source>
        <dbReference type="ARBA" id="ARBA00022822"/>
    </source>
</evidence>
<dbReference type="EMBL" id="KV918827">
    <property type="protein sequence ID" value="OSX77836.1"/>
    <property type="molecule type" value="Genomic_DNA"/>
</dbReference>
<dbReference type="AlphaFoldDB" id="A0A1X6PAS5"/>
<dbReference type="Pfam" id="PF00218">
    <property type="entry name" value="IGPS"/>
    <property type="match status" value="1"/>
</dbReference>
<dbReference type="UniPathway" id="UPA00035">
    <property type="reaction ID" value="UER00043"/>
</dbReference>
<keyword evidence="6" id="KW-0822">Tryptophan biosynthesis</keyword>
<dbReference type="Gene3D" id="3.20.20.70">
    <property type="entry name" value="Aldolase class I"/>
    <property type="match status" value="1"/>
</dbReference>
<sequence length="373" mass="35923">MPPAFVPVMALPLLGTPPRPTGAAGAAPRPWRPGGGCPPPPPPLPHPPLPPRRCRVVVAAAAADDGGGGGGGTSGGGGGGKAGGARRALLRRKRAVADAASADAVAAAAAAADAAVTAASALRGGRRQSAGGLAATVRAAAAASRRTGAPPPVIAGVCGEGSLATARQAVRPPDGGGAAPGALALPPGASPFTGTYVGAVAVAVQTDPYFFFGDADDLPRLAAVLPAATPLLAADYAVHPLHVYAAAVGGATAVTLPAAGWSPAALREAVRLAGRLGLGAVVECGDAAQLDAALASGVEAVLLASRDDATLDGRLDAFPRLVADRAAALAAWGGVLLAEGDDGGDVGVAAEVAAHADGIVVHMVGDEGSEDHW</sequence>
<comment type="catalytic activity">
    <reaction evidence="1">
        <text>1-(2-carboxyphenylamino)-1-deoxy-D-ribulose 5-phosphate + H(+) = (1S,2R)-1-C-(indol-3-yl)glycerol 3-phosphate + CO2 + H2O</text>
        <dbReference type="Rhea" id="RHEA:23476"/>
        <dbReference type="ChEBI" id="CHEBI:15377"/>
        <dbReference type="ChEBI" id="CHEBI:15378"/>
        <dbReference type="ChEBI" id="CHEBI:16526"/>
        <dbReference type="ChEBI" id="CHEBI:58613"/>
        <dbReference type="ChEBI" id="CHEBI:58866"/>
        <dbReference type="EC" id="4.1.1.48"/>
    </reaction>
</comment>
<name>A0A1X6PAS5_PORUM</name>
<gene>
    <name evidence="11" type="ORF">BU14_0131s0019</name>
</gene>
<evidence type="ECO:0000313" key="12">
    <source>
        <dbReference type="Proteomes" id="UP000218209"/>
    </source>
</evidence>
<dbReference type="GO" id="GO:0000162">
    <property type="term" value="P:L-tryptophan biosynthetic process"/>
    <property type="evidence" value="ECO:0007669"/>
    <property type="project" value="UniProtKB-UniPathway"/>
</dbReference>
<reference evidence="11 12" key="1">
    <citation type="submission" date="2017-03" db="EMBL/GenBank/DDBJ databases">
        <title>WGS assembly of Porphyra umbilicalis.</title>
        <authorList>
            <person name="Brawley S.H."/>
            <person name="Blouin N.A."/>
            <person name="Ficko-Blean E."/>
            <person name="Wheeler G.L."/>
            <person name="Lohr M."/>
            <person name="Goodson H.V."/>
            <person name="Jenkins J.W."/>
            <person name="Blaby-Haas C.E."/>
            <person name="Helliwell K.E."/>
            <person name="Chan C."/>
            <person name="Marriage T."/>
            <person name="Bhattacharya D."/>
            <person name="Klein A.S."/>
            <person name="Badis Y."/>
            <person name="Brodie J."/>
            <person name="Cao Y."/>
            <person name="Collen J."/>
            <person name="Dittami S.M."/>
            <person name="Gachon C.M."/>
            <person name="Green B.R."/>
            <person name="Karpowicz S."/>
            <person name="Kim J.W."/>
            <person name="Kudahl U."/>
            <person name="Lin S."/>
            <person name="Michel G."/>
            <person name="Mittag M."/>
            <person name="Olson B.J."/>
            <person name="Pangilinan J."/>
            <person name="Peng Y."/>
            <person name="Qiu H."/>
            <person name="Shu S."/>
            <person name="Singer J.T."/>
            <person name="Smith A.G."/>
            <person name="Sprecher B.N."/>
            <person name="Wagner V."/>
            <person name="Wang W."/>
            <person name="Wang Z.-Y."/>
            <person name="Yan J."/>
            <person name="Yarish C."/>
            <person name="Zoeuner-Riek S."/>
            <person name="Zhuang Y."/>
            <person name="Zou Y."/>
            <person name="Lindquist E.A."/>
            <person name="Grimwood J."/>
            <person name="Barry K."/>
            <person name="Rokhsar D.S."/>
            <person name="Schmutz J."/>
            <person name="Stiller J.W."/>
            <person name="Grossman A.R."/>
            <person name="Prochnik S.E."/>
        </authorList>
    </citation>
    <scope>NUCLEOTIDE SEQUENCE [LARGE SCALE GENOMIC DNA]</scope>
    <source>
        <strain evidence="11">4086291</strain>
    </source>
</reference>
<evidence type="ECO:0000256" key="5">
    <source>
        <dbReference type="ARBA" id="ARBA00022793"/>
    </source>
</evidence>
<dbReference type="SUPFAM" id="SSF51366">
    <property type="entry name" value="Ribulose-phoshate binding barrel"/>
    <property type="match status" value="1"/>
</dbReference>
<organism evidence="11 12">
    <name type="scientific">Porphyra umbilicalis</name>
    <name type="common">Purple laver</name>
    <name type="synonym">Red alga</name>
    <dbReference type="NCBI Taxonomy" id="2786"/>
    <lineage>
        <taxon>Eukaryota</taxon>
        <taxon>Rhodophyta</taxon>
        <taxon>Bangiophyceae</taxon>
        <taxon>Bangiales</taxon>
        <taxon>Bangiaceae</taxon>
        <taxon>Porphyra</taxon>
    </lineage>
</organism>
<accession>A0A1X6PAS5</accession>
<dbReference type="EC" id="4.1.1.48" evidence="3"/>
<proteinExistence type="predicted"/>
<evidence type="ECO:0000256" key="3">
    <source>
        <dbReference type="ARBA" id="ARBA00012362"/>
    </source>
</evidence>
<evidence type="ECO:0000313" key="11">
    <source>
        <dbReference type="EMBL" id="OSX77836.1"/>
    </source>
</evidence>
<evidence type="ECO:0000259" key="10">
    <source>
        <dbReference type="Pfam" id="PF00218"/>
    </source>
</evidence>
<dbReference type="Proteomes" id="UP000218209">
    <property type="component" value="Unassembled WGS sequence"/>
</dbReference>
<keyword evidence="12" id="KW-1185">Reference proteome</keyword>
<dbReference type="PANTHER" id="PTHR22854">
    <property type="entry name" value="TRYPTOPHAN BIOSYNTHESIS PROTEIN"/>
    <property type="match status" value="1"/>
</dbReference>
<dbReference type="InterPro" id="IPR011060">
    <property type="entry name" value="RibuloseP-bd_barrel"/>
</dbReference>
<evidence type="ECO:0000256" key="8">
    <source>
        <dbReference type="ARBA" id="ARBA00023239"/>
    </source>
</evidence>
<evidence type="ECO:0000256" key="9">
    <source>
        <dbReference type="SAM" id="MobiDB-lite"/>
    </source>
</evidence>
<feature type="compositionally biased region" description="Gly residues" evidence="9">
    <location>
        <begin position="65"/>
        <end position="83"/>
    </location>
</feature>
<feature type="compositionally biased region" description="Pro residues" evidence="9">
    <location>
        <begin position="36"/>
        <end position="51"/>
    </location>
</feature>
<feature type="domain" description="Indole-3-glycerol phosphate synthase" evidence="10">
    <location>
        <begin position="197"/>
        <end position="323"/>
    </location>
</feature>
<dbReference type="InterPro" id="IPR013785">
    <property type="entry name" value="Aldolase_TIM"/>
</dbReference>
<dbReference type="GO" id="GO:0004640">
    <property type="term" value="F:phosphoribosylanthranilate isomerase activity"/>
    <property type="evidence" value="ECO:0007669"/>
    <property type="project" value="TreeGrafter"/>
</dbReference>
<dbReference type="InterPro" id="IPR045186">
    <property type="entry name" value="Indole-3-glycerol_P_synth"/>
</dbReference>
<evidence type="ECO:0000256" key="7">
    <source>
        <dbReference type="ARBA" id="ARBA00023141"/>
    </source>
</evidence>
<feature type="region of interest" description="Disordered" evidence="9">
    <location>
        <begin position="14"/>
        <end position="51"/>
    </location>
</feature>
<evidence type="ECO:0000256" key="2">
    <source>
        <dbReference type="ARBA" id="ARBA00004696"/>
    </source>
</evidence>
<keyword evidence="8" id="KW-0456">Lyase</keyword>
<comment type="pathway">
    <text evidence="2">Amino-acid biosynthesis; L-tryptophan biosynthesis; L-tryptophan from chorismate: step 4/5.</text>
</comment>
<keyword evidence="4" id="KW-0028">Amino-acid biosynthesis</keyword>